<dbReference type="RefSeq" id="WP_049965340.1">
    <property type="nucleotide sequence ID" value="NZ_CP101873.1"/>
</dbReference>
<organism evidence="2 3">
    <name type="scientific">Natrinema thermotolerans</name>
    <dbReference type="NCBI Taxonomy" id="121872"/>
    <lineage>
        <taxon>Archaea</taxon>
        <taxon>Methanobacteriati</taxon>
        <taxon>Methanobacteriota</taxon>
        <taxon>Stenosarchaea group</taxon>
        <taxon>Halobacteria</taxon>
        <taxon>Halobacteriales</taxon>
        <taxon>Natrialbaceae</taxon>
        <taxon>Natrinema</taxon>
    </lineage>
</organism>
<accession>A0AAF0T3A7</accession>
<feature type="region of interest" description="Disordered" evidence="1">
    <location>
        <begin position="27"/>
        <end position="62"/>
    </location>
</feature>
<name>A0AAF0T3A7_9EURY</name>
<evidence type="ECO:0000313" key="2">
    <source>
        <dbReference type="EMBL" id="WMT09888.1"/>
    </source>
</evidence>
<dbReference type="Proteomes" id="UP001224926">
    <property type="component" value="Chromosome"/>
</dbReference>
<dbReference type="AlphaFoldDB" id="A0AAF0T3A7"/>
<sequence length="62" mass="6883">MRASRGNCSPLEAETGERLWAYETESAVVGQPAIADGREYDRPRATRSPLSEPPDSDLFEDE</sequence>
<reference evidence="2 3" key="1">
    <citation type="submission" date="2022-07" db="EMBL/GenBank/DDBJ databases">
        <title>Two temperate virus in Haloterrigena jeotgali A29.</title>
        <authorList>
            <person name="Deng X."/>
        </authorList>
    </citation>
    <scope>NUCLEOTIDE SEQUENCE [LARGE SCALE GENOMIC DNA]</scope>
    <source>
        <strain evidence="2 3">A29</strain>
    </source>
</reference>
<dbReference type="GeneID" id="39861894"/>
<proteinExistence type="predicted"/>
<protein>
    <submittedName>
        <fullName evidence="2">PQQ-binding-like beta-propeller repeat protein</fullName>
    </submittedName>
</protein>
<evidence type="ECO:0000313" key="3">
    <source>
        <dbReference type="Proteomes" id="UP001224926"/>
    </source>
</evidence>
<gene>
    <name evidence="2" type="ORF">NP511_09715</name>
</gene>
<dbReference type="Gene3D" id="2.40.10.480">
    <property type="match status" value="1"/>
</dbReference>
<evidence type="ECO:0000256" key="1">
    <source>
        <dbReference type="SAM" id="MobiDB-lite"/>
    </source>
</evidence>
<keyword evidence="3" id="KW-1185">Reference proteome</keyword>
<dbReference type="EMBL" id="CP101873">
    <property type="protein sequence ID" value="WMT09888.1"/>
    <property type="molecule type" value="Genomic_DNA"/>
</dbReference>
<dbReference type="GeneID" id="84214218"/>